<gene>
    <name evidence="2" type="ORF">Nepgr_027187</name>
</gene>
<sequence length="141" mass="15777">MIPITTTSDNPTSRKPNRHPSQARLGKGKRQLQQSKSATLGQRSTSANPNQQNRQLFSIGRTPRQHATQHAMSACHVSNDQLQSKSEIEMPSQSGLSSNLQFQKSKGHTKPARPKRPQFNIGINRPRQYANRASNPNRQNT</sequence>
<evidence type="ECO:0000313" key="2">
    <source>
        <dbReference type="EMBL" id="GMH25344.1"/>
    </source>
</evidence>
<feature type="region of interest" description="Disordered" evidence="1">
    <location>
        <begin position="1"/>
        <end position="141"/>
    </location>
</feature>
<accession>A0AAD3T9W1</accession>
<keyword evidence="3" id="KW-1185">Reference proteome</keyword>
<dbReference type="Proteomes" id="UP001279734">
    <property type="component" value="Unassembled WGS sequence"/>
</dbReference>
<feature type="compositionally biased region" description="Polar residues" evidence="1">
    <location>
        <begin position="65"/>
        <end position="104"/>
    </location>
</feature>
<feature type="compositionally biased region" description="Polar residues" evidence="1">
    <location>
        <begin position="1"/>
        <end position="14"/>
    </location>
</feature>
<dbReference type="AlphaFoldDB" id="A0AAD3T9W1"/>
<name>A0AAD3T9W1_NEPGR</name>
<feature type="compositionally biased region" description="Polar residues" evidence="1">
    <location>
        <begin position="131"/>
        <end position="141"/>
    </location>
</feature>
<reference evidence="2" key="1">
    <citation type="submission" date="2023-05" db="EMBL/GenBank/DDBJ databases">
        <title>Nepenthes gracilis genome sequencing.</title>
        <authorList>
            <person name="Fukushima K."/>
        </authorList>
    </citation>
    <scope>NUCLEOTIDE SEQUENCE</scope>
    <source>
        <strain evidence="2">SING2019-196</strain>
    </source>
</reference>
<organism evidence="2 3">
    <name type="scientific">Nepenthes gracilis</name>
    <name type="common">Slender pitcher plant</name>
    <dbReference type="NCBI Taxonomy" id="150966"/>
    <lineage>
        <taxon>Eukaryota</taxon>
        <taxon>Viridiplantae</taxon>
        <taxon>Streptophyta</taxon>
        <taxon>Embryophyta</taxon>
        <taxon>Tracheophyta</taxon>
        <taxon>Spermatophyta</taxon>
        <taxon>Magnoliopsida</taxon>
        <taxon>eudicotyledons</taxon>
        <taxon>Gunneridae</taxon>
        <taxon>Pentapetalae</taxon>
        <taxon>Caryophyllales</taxon>
        <taxon>Nepenthaceae</taxon>
        <taxon>Nepenthes</taxon>
    </lineage>
</organism>
<feature type="compositionally biased region" description="Basic residues" evidence="1">
    <location>
        <begin position="105"/>
        <end position="116"/>
    </location>
</feature>
<comment type="caution">
    <text evidence="2">The sequence shown here is derived from an EMBL/GenBank/DDBJ whole genome shotgun (WGS) entry which is preliminary data.</text>
</comment>
<evidence type="ECO:0000313" key="3">
    <source>
        <dbReference type="Proteomes" id="UP001279734"/>
    </source>
</evidence>
<proteinExistence type="predicted"/>
<evidence type="ECO:0000256" key="1">
    <source>
        <dbReference type="SAM" id="MobiDB-lite"/>
    </source>
</evidence>
<protein>
    <submittedName>
        <fullName evidence="2">Uncharacterized protein</fullName>
    </submittedName>
</protein>
<dbReference type="EMBL" id="BSYO01000029">
    <property type="protein sequence ID" value="GMH25344.1"/>
    <property type="molecule type" value="Genomic_DNA"/>
</dbReference>
<feature type="compositionally biased region" description="Polar residues" evidence="1">
    <location>
        <begin position="31"/>
        <end position="56"/>
    </location>
</feature>